<gene>
    <name evidence="3" type="ORF">MJ956_04635</name>
</gene>
<dbReference type="PROSITE" id="PS50206">
    <property type="entry name" value="RHODANESE_3"/>
    <property type="match status" value="4"/>
</dbReference>
<dbReference type="InterPro" id="IPR051126">
    <property type="entry name" value="Thiosulfate_sulfurtransferase"/>
</dbReference>
<dbReference type="InterPro" id="IPR036873">
    <property type="entry name" value="Rhodanese-like_dom_sf"/>
</dbReference>
<dbReference type="Gene3D" id="3.40.250.10">
    <property type="entry name" value="Rhodanese-like domain"/>
    <property type="match status" value="4"/>
</dbReference>
<feature type="domain" description="Rhodanese" evidence="2">
    <location>
        <begin position="384"/>
        <end position="470"/>
    </location>
</feature>
<sequence length="534" mass="57430">MIRTIDPQAAKALVHSGKEMAFLDIREAGQFGEGHPLFAVPCHYSRLEQEVVRLVPQTDVPLLLIDDGDGIAKTAADRLAGLGYVDIAIVAGGAPGWRRAGFTLFKGVNVPSKTLGELAEHQWRPDVVAPERLVEWTDADAVSLFDARPPGEFAKMHVPGAICLPNGELAHRLAALGLPDDKPIVVGCAGRTRGIVGAIGLKLMGHAGPVYALENGTQGWALAGFDLERGVAAEPFVPLDEASRTASRQLAAGFLDRWSIPVVSSDQVRDLLADPARTTFAFDVRSEAEAVADPLAFASHAPSGQLVQATDQYVGVRHARLLLCDDLGARAGLAAFWLRQLGYEPLVALIDSGLRAVENRHAPKPSPAFAPTAVDARAALDTIHSGTARLIDLRESRAYRESHVEGAIWAMRARLEQAIAEDRRRIFLVADDDAVLAGAARDLTGFGRADSAVVGGGHQALLDAGAREVASPSIPSDDEAIDFLRFVHDRHDGNLDASRQYLAWEMGLVAQLDEAERREFRLADPDRVRNRPPA</sequence>
<keyword evidence="4" id="KW-1185">Reference proteome</keyword>
<dbReference type="PANTHER" id="PTHR43855">
    <property type="entry name" value="THIOSULFATE SULFURTRANSFERASE"/>
    <property type="match status" value="1"/>
</dbReference>
<dbReference type="InterPro" id="IPR001763">
    <property type="entry name" value="Rhodanese-like_dom"/>
</dbReference>
<proteinExistence type="predicted"/>
<feature type="domain" description="Rhodanese" evidence="2">
    <location>
        <begin position="16"/>
        <end position="106"/>
    </location>
</feature>
<name>A0A9X2H5Z6_9HYPH</name>
<dbReference type="AlphaFoldDB" id="A0A9X2H5Z6"/>
<organism evidence="3 4">
    <name type="scientific">Aurantimonas marianensis</name>
    <dbReference type="NCBI Taxonomy" id="2920428"/>
    <lineage>
        <taxon>Bacteria</taxon>
        <taxon>Pseudomonadati</taxon>
        <taxon>Pseudomonadota</taxon>
        <taxon>Alphaproteobacteria</taxon>
        <taxon>Hyphomicrobiales</taxon>
        <taxon>Aurantimonadaceae</taxon>
        <taxon>Aurantimonas</taxon>
    </lineage>
</organism>
<evidence type="ECO:0000259" key="2">
    <source>
        <dbReference type="PROSITE" id="PS50206"/>
    </source>
</evidence>
<evidence type="ECO:0000313" key="4">
    <source>
        <dbReference type="Proteomes" id="UP001155220"/>
    </source>
</evidence>
<dbReference type="PANTHER" id="PTHR43855:SF1">
    <property type="entry name" value="THIOSULFATE SULFURTRANSFERASE"/>
    <property type="match status" value="1"/>
</dbReference>
<dbReference type="SUPFAM" id="SSF52821">
    <property type="entry name" value="Rhodanese/Cell cycle control phosphatase"/>
    <property type="match status" value="4"/>
</dbReference>
<protein>
    <submittedName>
        <fullName evidence="3">Rhodanese</fullName>
    </submittedName>
</protein>
<evidence type="ECO:0000313" key="3">
    <source>
        <dbReference type="EMBL" id="MCP3054433.1"/>
    </source>
</evidence>
<feature type="domain" description="Rhodanese" evidence="2">
    <location>
        <begin position="283"/>
        <end position="366"/>
    </location>
</feature>
<dbReference type="RefSeq" id="WP_253963310.1">
    <property type="nucleotide sequence ID" value="NZ_JALHBS010000027.1"/>
</dbReference>
<dbReference type="Proteomes" id="UP001155220">
    <property type="component" value="Unassembled WGS sequence"/>
</dbReference>
<keyword evidence="1" id="KW-0677">Repeat</keyword>
<dbReference type="Pfam" id="PF00581">
    <property type="entry name" value="Rhodanese"/>
    <property type="match status" value="2"/>
</dbReference>
<feature type="domain" description="Rhodanese" evidence="2">
    <location>
        <begin position="138"/>
        <end position="229"/>
    </location>
</feature>
<dbReference type="SMART" id="SM00450">
    <property type="entry name" value="RHOD"/>
    <property type="match status" value="4"/>
</dbReference>
<comment type="caution">
    <text evidence="3">The sequence shown here is derived from an EMBL/GenBank/DDBJ whole genome shotgun (WGS) entry which is preliminary data.</text>
</comment>
<dbReference type="EMBL" id="JALHBS010000027">
    <property type="protein sequence ID" value="MCP3054433.1"/>
    <property type="molecule type" value="Genomic_DNA"/>
</dbReference>
<accession>A0A9X2H5Z6</accession>
<reference evidence="3" key="1">
    <citation type="submission" date="2022-03" db="EMBL/GenBank/DDBJ databases">
        <title>Aurantimonas Liuensis sp. Nov., isolated from the hadal seawater of the Mariana Trench.</title>
        <authorList>
            <person name="Liu R."/>
        </authorList>
    </citation>
    <scope>NUCLEOTIDE SEQUENCE</scope>
    <source>
        <strain evidence="3">LRZ36</strain>
    </source>
</reference>
<evidence type="ECO:0000256" key="1">
    <source>
        <dbReference type="ARBA" id="ARBA00022737"/>
    </source>
</evidence>